<organism evidence="4 5">
    <name type="scientific">Streptomyces pseudovenezuelae</name>
    <dbReference type="NCBI Taxonomy" id="67350"/>
    <lineage>
        <taxon>Bacteria</taxon>
        <taxon>Bacillati</taxon>
        <taxon>Actinomycetota</taxon>
        <taxon>Actinomycetes</taxon>
        <taxon>Kitasatosporales</taxon>
        <taxon>Streptomycetaceae</taxon>
        <taxon>Streptomyces</taxon>
        <taxon>Streptomyces aurantiacus group</taxon>
    </lineage>
</organism>
<dbReference type="PROSITE" id="PS00018">
    <property type="entry name" value="EF_HAND_1"/>
    <property type="match status" value="1"/>
</dbReference>
<reference evidence="4 5" key="1">
    <citation type="submission" date="2023-04" db="EMBL/GenBank/DDBJ databases">
        <title>Forest soil microbial communities from Buena Vista Peninsula, Colon Province, Panama.</title>
        <authorList>
            <person name="Bouskill N."/>
        </authorList>
    </citation>
    <scope>NUCLEOTIDE SEQUENCE [LARGE SCALE GENOMIC DNA]</scope>
    <source>
        <strain evidence="4 5">GGS1</strain>
    </source>
</reference>
<dbReference type="InterPro" id="IPR015943">
    <property type="entry name" value="WD40/YVTN_repeat-like_dom_sf"/>
</dbReference>
<proteinExistence type="predicted"/>
<evidence type="ECO:0000313" key="5">
    <source>
        <dbReference type="Proteomes" id="UP001160499"/>
    </source>
</evidence>
<comment type="caution">
    <text evidence="4">The sequence shown here is derived from an EMBL/GenBank/DDBJ whole genome shotgun (WGS) entry which is preliminary data.</text>
</comment>
<feature type="domain" description="Pyrrolo-quinoline quinone repeat" evidence="3">
    <location>
        <begin position="489"/>
        <end position="609"/>
    </location>
</feature>
<accession>A0ABT6LZB4</accession>
<dbReference type="Gene3D" id="3.40.50.1460">
    <property type="match status" value="1"/>
</dbReference>
<dbReference type="EMBL" id="JARXVH010000024">
    <property type="protein sequence ID" value="MDH6221649.1"/>
    <property type="molecule type" value="Genomic_DNA"/>
</dbReference>
<dbReference type="InterPro" id="IPR011047">
    <property type="entry name" value="Quinoprotein_ADH-like_sf"/>
</dbReference>
<dbReference type="SUPFAM" id="SSF50998">
    <property type="entry name" value="Quinoprotein alcohol dehydrogenase-like"/>
    <property type="match status" value="1"/>
</dbReference>
<feature type="compositionally biased region" description="Polar residues" evidence="1">
    <location>
        <begin position="325"/>
        <end position="336"/>
    </location>
</feature>
<dbReference type="InterPro" id="IPR029030">
    <property type="entry name" value="Caspase-like_dom_sf"/>
</dbReference>
<sequence>MLRDPAIAGFEITTLVNEPHHRVGGAIGDFYRDRRRDDLTLLYFTGHGLKDDNGRLYLAMTNTRRDSLLFTAISAEQIDQAMEGCVSRQKVLILDCCYSGAFPAGRLAKADTAVHALERFQGRGRTVLTASDATQYSFEGNQPQGQAAQSVFTRYLVDGLRDGSADLDGDGDITLDELYSYVHDRVVDEMPQQRPKKQDNVEGRTVIARNINWTLPSHLRNAIGSPIANDRIGALDGLAHLHRIGNETVRGAVLDEIRRLADDDSRGVSAAATAWLKSVLPKSPDPPAEQLAAMPPDPQSRSATAPDPSPAVADSSPPPACPTDEVTTQPPDNTETAHPPTGPSPASGQPEPATTGRARPDARASGSPTAPGSRLRRHLPARTPRLAESPAAATTGVSRRRVLLSFAGTVTAAGLGVTGWYFLNSDDDPTREARWKSTAGSSFGGRPVVSGGLVFSSSWEGFLHAVDAATGKQRWKVRVGEERADDRSPAVSGGLVYASGTKCLYALHTDTGEERWRFPTGDNVYSAPTVSGGLVCVTGDDAYLYAVDAVTGKQRWKYATEADSNYKVSPTVSGGLVYVGMSDDLYALDAATGKKRWNYRTFGRVRGRSLSEPRVRIPLVRHGIAAVAEASTRC</sequence>
<gene>
    <name evidence="4" type="ORF">M2283_008996</name>
</gene>
<dbReference type="Pfam" id="PF13360">
    <property type="entry name" value="PQQ_2"/>
    <property type="match status" value="1"/>
</dbReference>
<dbReference type="InterPro" id="IPR011600">
    <property type="entry name" value="Pept_C14_caspase"/>
</dbReference>
<feature type="domain" description="Peptidase C14 caspase" evidence="2">
    <location>
        <begin position="8"/>
        <end position="195"/>
    </location>
</feature>
<keyword evidence="5" id="KW-1185">Reference proteome</keyword>
<dbReference type="Proteomes" id="UP001160499">
    <property type="component" value="Unassembled WGS sequence"/>
</dbReference>
<dbReference type="InterPro" id="IPR018391">
    <property type="entry name" value="PQQ_b-propeller_rpt"/>
</dbReference>
<evidence type="ECO:0000313" key="4">
    <source>
        <dbReference type="EMBL" id="MDH6221649.1"/>
    </source>
</evidence>
<protein>
    <submittedName>
        <fullName evidence="4">Uncharacterized protein</fullName>
    </submittedName>
</protein>
<evidence type="ECO:0000259" key="3">
    <source>
        <dbReference type="Pfam" id="PF13360"/>
    </source>
</evidence>
<evidence type="ECO:0000259" key="2">
    <source>
        <dbReference type="Pfam" id="PF00656"/>
    </source>
</evidence>
<dbReference type="SMART" id="SM00564">
    <property type="entry name" value="PQQ"/>
    <property type="match status" value="4"/>
</dbReference>
<name>A0ABT6LZB4_9ACTN</name>
<dbReference type="NCBIfam" id="NF047832">
    <property type="entry name" value="caspase_w_EACC1"/>
    <property type="match status" value="1"/>
</dbReference>
<dbReference type="Gene3D" id="2.130.10.10">
    <property type="entry name" value="YVTN repeat-like/Quinoprotein amine dehydrogenase"/>
    <property type="match status" value="1"/>
</dbReference>
<dbReference type="PANTHER" id="PTHR34512:SF30">
    <property type="entry name" value="OUTER MEMBRANE PROTEIN ASSEMBLY FACTOR BAMB"/>
    <property type="match status" value="1"/>
</dbReference>
<evidence type="ECO:0000256" key="1">
    <source>
        <dbReference type="SAM" id="MobiDB-lite"/>
    </source>
</evidence>
<dbReference type="InterPro" id="IPR018247">
    <property type="entry name" value="EF_Hand_1_Ca_BS"/>
</dbReference>
<feature type="compositionally biased region" description="Low complexity" evidence="1">
    <location>
        <begin position="302"/>
        <end position="315"/>
    </location>
</feature>
<dbReference type="SUPFAM" id="SSF52129">
    <property type="entry name" value="Caspase-like"/>
    <property type="match status" value="1"/>
</dbReference>
<feature type="region of interest" description="Disordered" evidence="1">
    <location>
        <begin position="279"/>
        <end position="396"/>
    </location>
</feature>
<dbReference type="PANTHER" id="PTHR34512">
    <property type="entry name" value="CELL SURFACE PROTEIN"/>
    <property type="match status" value="1"/>
</dbReference>
<dbReference type="Pfam" id="PF00656">
    <property type="entry name" value="Peptidase_C14"/>
    <property type="match status" value="1"/>
</dbReference>
<dbReference type="InterPro" id="IPR002372">
    <property type="entry name" value="PQQ_rpt_dom"/>
</dbReference>